<keyword evidence="4" id="KW-0186">Copper</keyword>
<feature type="region of interest" description="Disordered" evidence="5">
    <location>
        <begin position="79"/>
        <end position="100"/>
    </location>
</feature>
<accession>A0A0C3Q725</accession>
<protein>
    <recommendedName>
        <fullName evidence="4">Copper transport protein</fullName>
    </recommendedName>
</protein>
<dbReference type="InterPro" id="IPR007274">
    <property type="entry name" value="Cop_transporter"/>
</dbReference>
<keyword evidence="1 4" id="KW-0812">Transmembrane</keyword>
<comment type="subcellular location">
    <subcellularLocation>
        <location evidence="4">Membrane</location>
        <topology evidence="4">Multi-pass membrane protein</topology>
    </subcellularLocation>
</comment>
<dbReference type="GO" id="GO:0005375">
    <property type="term" value="F:copper ion transmembrane transporter activity"/>
    <property type="evidence" value="ECO:0007669"/>
    <property type="project" value="UniProtKB-UniRule"/>
</dbReference>
<dbReference type="OrthoDB" id="161814at2759"/>
<dbReference type="PANTHER" id="PTHR12483:SF115">
    <property type="entry name" value="COPPER TRANSPORT PROTEIN"/>
    <property type="match status" value="1"/>
</dbReference>
<feature type="transmembrane region" description="Helical" evidence="4">
    <location>
        <begin position="43"/>
        <end position="63"/>
    </location>
</feature>
<dbReference type="HOGENOM" id="CLU_079690_4_0_1"/>
<keyword evidence="4" id="KW-0406">Ion transport</keyword>
<evidence type="ECO:0000256" key="2">
    <source>
        <dbReference type="ARBA" id="ARBA00022989"/>
    </source>
</evidence>
<dbReference type="EMBL" id="KN823044">
    <property type="protein sequence ID" value="KIO25310.1"/>
    <property type="molecule type" value="Genomic_DNA"/>
</dbReference>
<sequence>MDHSHHHDMGSMDTEARCKIHMLWNWETIDSCVVFRSWHVHNMFQFVITCLIIVLIGVAFEWLRKVQKRYDYTLSKGPVGAPGTKRSRSPPPASRAGAPAPDRLALMPRLIRASLYSLLVFISFFIMLIFMTYNGYLVLSVVAGAFIGHFLLNSELAVDDDPASGGAIGSNGMACH</sequence>
<keyword evidence="2 4" id="KW-1133">Transmembrane helix</keyword>
<evidence type="ECO:0000256" key="4">
    <source>
        <dbReference type="RuleBase" id="RU367022"/>
    </source>
</evidence>
<dbReference type="STRING" id="1051891.A0A0C3Q725"/>
<evidence type="ECO:0000313" key="6">
    <source>
        <dbReference type="EMBL" id="KIO25310.1"/>
    </source>
</evidence>
<organism evidence="6 7">
    <name type="scientific">Tulasnella calospora MUT 4182</name>
    <dbReference type="NCBI Taxonomy" id="1051891"/>
    <lineage>
        <taxon>Eukaryota</taxon>
        <taxon>Fungi</taxon>
        <taxon>Dikarya</taxon>
        <taxon>Basidiomycota</taxon>
        <taxon>Agaricomycotina</taxon>
        <taxon>Agaricomycetes</taxon>
        <taxon>Cantharellales</taxon>
        <taxon>Tulasnellaceae</taxon>
        <taxon>Tulasnella</taxon>
    </lineage>
</organism>
<evidence type="ECO:0000256" key="5">
    <source>
        <dbReference type="SAM" id="MobiDB-lite"/>
    </source>
</evidence>
<feature type="transmembrane region" description="Helical" evidence="4">
    <location>
        <begin position="113"/>
        <end position="130"/>
    </location>
</feature>
<comment type="similarity">
    <text evidence="4">Belongs to the copper transporter (Ctr) (TC 1.A.56) family. SLC31A subfamily.</text>
</comment>
<keyword evidence="4" id="KW-0187">Copper transport</keyword>
<dbReference type="AlphaFoldDB" id="A0A0C3Q725"/>
<reference evidence="7" key="2">
    <citation type="submission" date="2015-01" db="EMBL/GenBank/DDBJ databases">
        <title>Evolutionary Origins and Diversification of the Mycorrhizal Mutualists.</title>
        <authorList>
            <consortium name="DOE Joint Genome Institute"/>
            <consortium name="Mycorrhizal Genomics Consortium"/>
            <person name="Kohler A."/>
            <person name="Kuo A."/>
            <person name="Nagy L.G."/>
            <person name="Floudas D."/>
            <person name="Copeland A."/>
            <person name="Barry K.W."/>
            <person name="Cichocki N."/>
            <person name="Veneault-Fourrey C."/>
            <person name="LaButti K."/>
            <person name="Lindquist E.A."/>
            <person name="Lipzen A."/>
            <person name="Lundell T."/>
            <person name="Morin E."/>
            <person name="Murat C."/>
            <person name="Riley R."/>
            <person name="Ohm R."/>
            <person name="Sun H."/>
            <person name="Tunlid A."/>
            <person name="Henrissat B."/>
            <person name="Grigoriev I.V."/>
            <person name="Hibbett D.S."/>
            <person name="Martin F."/>
        </authorList>
    </citation>
    <scope>NUCLEOTIDE SEQUENCE [LARGE SCALE GENOMIC DNA]</scope>
    <source>
        <strain evidence="7">MUT 4182</strain>
    </source>
</reference>
<dbReference type="Proteomes" id="UP000054248">
    <property type="component" value="Unassembled WGS sequence"/>
</dbReference>
<dbReference type="GO" id="GO:0016020">
    <property type="term" value="C:membrane"/>
    <property type="evidence" value="ECO:0007669"/>
    <property type="project" value="UniProtKB-SubCell"/>
</dbReference>
<keyword evidence="7" id="KW-1185">Reference proteome</keyword>
<keyword evidence="4" id="KW-0813">Transport</keyword>
<keyword evidence="3 4" id="KW-0472">Membrane</keyword>
<evidence type="ECO:0000256" key="3">
    <source>
        <dbReference type="ARBA" id="ARBA00023136"/>
    </source>
</evidence>
<proteinExistence type="inferred from homology"/>
<dbReference type="PANTHER" id="PTHR12483">
    <property type="entry name" value="SOLUTE CARRIER FAMILY 31 COPPER TRANSPORTERS"/>
    <property type="match status" value="1"/>
</dbReference>
<evidence type="ECO:0000313" key="7">
    <source>
        <dbReference type="Proteomes" id="UP000054248"/>
    </source>
</evidence>
<evidence type="ECO:0000256" key="1">
    <source>
        <dbReference type="ARBA" id="ARBA00022692"/>
    </source>
</evidence>
<dbReference type="Pfam" id="PF04145">
    <property type="entry name" value="Ctr"/>
    <property type="match status" value="1"/>
</dbReference>
<reference evidence="6 7" key="1">
    <citation type="submission" date="2014-04" db="EMBL/GenBank/DDBJ databases">
        <authorList>
            <consortium name="DOE Joint Genome Institute"/>
            <person name="Kuo A."/>
            <person name="Girlanda M."/>
            <person name="Perotto S."/>
            <person name="Kohler A."/>
            <person name="Nagy L.G."/>
            <person name="Floudas D."/>
            <person name="Copeland A."/>
            <person name="Barry K.W."/>
            <person name="Cichocki N."/>
            <person name="Veneault-Fourrey C."/>
            <person name="LaButti K."/>
            <person name="Lindquist E.A."/>
            <person name="Lipzen A."/>
            <person name="Lundell T."/>
            <person name="Morin E."/>
            <person name="Murat C."/>
            <person name="Sun H."/>
            <person name="Tunlid A."/>
            <person name="Henrissat B."/>
            <person name="Grigoriev I.V."/>
            <person name="Hibbett D.S."/>
            <person name="Martin F."/>
            <person name="Nordberg H.P."/>
            <person name="Cantor M.N."/>
            <person name="Hua S.X."/>
        </authorList>
    </citation>
    <scope>NUCLEOTIDE SEQUENCE [LARGE SCALE GENOMIC DNA]</scope>
    <source>
        <strain evidence="6 7">MUT 4182</strain>
    </source>
</reference>
<gene>
    <name evidence="6" type="ORF">M407DRAFT_244107</name>
</gene>
<name>A0A0C3Q725_9AGAM</name>